<feature type="region of interest" description="Disordered" evidence="8">
    <location>
        <begin position="56"/>
        <end position="86"/>
    </location>
</feature>
<keyword evidence="11" id="KW-1185">Reference proteome</keyword>
<dbReference type="InterPro" id="IPR036397">
    <property type="entry name" value="RNaseH_sf"/>
</dbReference>
<dbReference type="Pfam" id="PF00929">
    <property type="entry name" value="RNase_T"/>
    <property type="match status" value="1"/>
</dbReference>
<keyword evidence="7" id="KW-0175">Coiled coil</keyword>
<dbReference type="SMART" id="SM00479">
    <property type="entry name" value="EXOIII"/>
    <property type="match status" value="1"/>
</dbReference>
<evidence type="ECO:0000256" key="1">
    <source>
        <dbReference type="ARBA" id="ARBA00004123"/>
    </source>
</evidence>
<dbReference type="OrthoDB" id="206335at2759"/>
<evidence type="ECO:0000256" key="6">
    <source>
        <dbReference type="ARBA" id="ARBA00023242"/>
    </source>
</evidence>
<feature type="compositionally biased region" description="Low complexity" evidence="8">
    <location>
        <begin position="66"/>
        <end position="76"/>
    </location>
</feature>
<dbReference type="Proteomes" id="UP001152885">
    <property type="component" value="Unassembled WGS sequence"/>
</dbReference>
<keyword evidence="5" id="KW-0269">Exonuclease</keyword>
<feature type="coiled-coil region" evidence="7">
    <location>
        <begin position="152"/>
        <end position="179"/>
    </location>
</feature>
<name>A0A9W4TTC7_9ASCO</name>
<accession>A0A9W4TTC7</accession>
<dbReference type="SUPFAM" id="SSF53098">
    <property type="entry name" value="Ribonuclease H-like"/>
    <property type="match status" value="1"/>
</dbReference>
<dbReference type="Gene3D" id="3.30.420.10">
    <property type="entry name" value="Ribonuclease H-like superfamily/Ribonuclease H"/>
    <property type="match status" value="1"/>
</dbReference>
<dbReference type="FunFam" id="3.30.420.10:FF:000019">
    <property type="entry name" value="RNA exonuclease NEF-sp"/>
    <property type="match status" value="1"/>
</dbReference>
<dbReference type="PANTHER" id="PTHR12801">
    <property type="entry name" value="RNA EXONUCLEASE REXO1 / RECO3 FAMILY MEMBER-RELATED"/>
    <property type="match status" value="1"/>
</dbReference>
<keyword evidence="4" id="KW-0378">Hydrolase</keyword>
<dbReference type="GO" id="GO:0004527">
    <property type="term" value="F:exonuclease activity"/>
    <property type="evidence" value="ECO:0007669"/>
    <property type="project" value="UniProtKB-KW"/>
</dbReference>
<dbReference type="AlphaFoldDB" id="A0A9W4TTC7"/>
<comment type="similarity">
    <text evidence="2">Belongs to the REXO1/REXO3 family.</text>
</comment>
<protein>
    <recommendedName>
        <fullName evidence="9">Exonuclease domain-containing protein</fullName>
    </recommendedName>
</protein>
<dbReference type="GO" id="GO:0003676">
    <property type="term" value="F:nucleic acid binding"/>
    <property type="evidence" value="ECO:0007669"/>
    <property type="project" value="InterPro"/>
</dbReference>
<dbReference type="EMBL" id="CANTUO010000001">
    <property type="protein sequence ID" value="CAI5756674.1"/>
    <property type="molecule type" value="Genomic_DNA"/>
</dbReference>
<keyword evidence="6" id="KW-0539">Nucleus</keyword>
<dbReference type="PANTHER" id="PTHR12801:SF115">
    <property type="entry name" value="FI18136P1-RELATED"/>
    <property type="match status" value="1"/>
</dbReference>
<dbReference type="CDD" id="cd06145">
    <property type="entry name" value="REX1_like"/>
    <property type="match status" value="1"/>
</dbReference>
<evidence type="ECO:0000313" key="10">
    <source>
        <dbReference type="EMBL" id="CAI5756674.1"/>
    </source>
</evidence>
<dbReference type="InterPro" id="IPR047021">
    <property type="entry name" value="REXO1/3/4-like"/>
</dbReference>
<evidence type="ECO:0000259" key="9">
    <source>
        <dbReference type="SMART" id="SM00479"/>
    </source>
</evidence>
<evidence type="ECO:0000256" key="4">
    <source>
        <dbReference type="ARBA" id="ARBA00022801"/>
    </source>
</evidence>
<dbReference type="InterPro" id="IPR012337">
    <property type="entry name" value="RNaseH-like_sf"/>
</dbReference>
<feature type="domain" description="Exonuclease" evidence="9">
    <location>
        <begin position="276"/>
        <end position="438"/>
    </location>
</feature>
<proteinExistence type="inferred from homology"/>
<dbReference type="InterPro" id="IPR034922">
    <property type="entry name" value="REX1-like_exo"/>
</dbReference>
<sequence>MIDPLSQTTARLSISKTEESRLQVKEYLDDSSNVPNRRDSAIYFDDQQPLLQIQQQQVSKRRRRSSNQSINNQQPPQKREKLHKRKLKKQLEPPYIKLNVNLENKNERFPFKNFRDILLRIFNLDQGKKPKWLELNNCEKIEKIVICFCPGIEIDNEEIEQEQQKQEQQKQEQQQQQLSVSKLKKLEQLSFIYDTFEDYIKCSSPGSKDSIHSAFQSIINIPLTKNEKKLIIESSKNDKITIYNLLMNETQLIENNYPMSNDDYQETIDRGEESSKIFALDCEFCKSNNLQVLTRISLLDFNGNIIIDELVKPIEEITDYVTKYSGITEELLKKVETKIEDVQKLFLEKVSKNDILIGHSLESDLIVMKIKHLKIVDTSIIYQHSRGLPFKPSLKWLSKKYLGRCIQNGEDTGHGHSSIEDAKACLDLVKLKIMEGITFGKNLSDVSIFTRFNQKNINIKSMIASYYKEIHEEKNVEKFQVKNDDEIVEKIIETDAKLNFITLKDLEINLNWVKIDQYNGDLDSSSEQAMLRTNKRLDKIYKSLPNNSLFILYSNVKSPKPMYELQNIRRNFQKYEKENYHLNKLTNEQMWDNEKLNQLFKETTKARESIVFYKLKPYTI</sequence>
<evidence type="ECO:0000256" key="5">
    <source>
        <dbReference type="ARBA" id="ARBA00022839"/>
    </source>
</evidence>
<dbReference type="InterPro" id="IPR013520">
    <property type="entry name" value="Ribonucl_H"/>
</dbReference>
<gene>
    <name evidence="10" type="ORF">CANVERA_P1192</name>
</gene>
<evidence type="ECO:0000256" key="7">
    <source>
        <dbReference type="SAM" id="Coils"/>
    </source>
</evidence>
<evidence type="ECO:0000313" key="11">
    <source>
        <dbReference type="Proteomes" id="UP001152885"/>
    </source>
</evidence>
<comment type="subcellular location">
    <subcellularLocation>
        <location evidence="1">Nucleus</location>
    </subcellularLocation>
</comment>
<dbReference type="GO" id="GO:0005634">
    <property type="term" value="C:nucleus"/>
    <property type="evidence" value="ECO:0007669"/>
    <property type="project" value="UniProtKB-SubCell"/>
</dbReference>
<reference evidence="10" key="1">
    <citation type="submission" date="2022-12" db="EMBL/GenBank/DDBJ databases">
        <authorList>
            <person name="Brejova B."/>
        </authorList>
    </citation>
    <scope>NUCLEOTIDE SEQUENCE</scope>
</reference>
<keyword evidence="3" id="KW-0540">Nuclease</keyword>
<evidence type="ECO:0000256" key="8">
    <source>
        <dbReference type="SAM" id="MobiDB-lite"/>
    </source>
</evidence>
<organism evidence="10 11">
    <name type="scientific">Candida verbasci</name>
    <dbReference type="NCBI Taxonomy" id="1227364"/>
    <lineage>
        <taxon>Eukaryota</taxon>
        <taxon>Fungi</taxon>
        <taxon>Dikarya</taxon>
        <taxon>Ascomycota</taxon>
        <taxon>Saccharomycotina</taxon>
        <taxon>Pichiomycetes</taxon>
        <taxon>Debaryomycetaceae</taxon>
        <taxon>Candida/Lodderomyces clade</taxon>
        <taxon>Candida</taxon>
    </lineage>
</organism>
<evidence type="ECO:0000256" key="2">
    <source>
        <dbReference type="ARBA" id="ARBA00006357"/>
    </source>
</evidence>
<comment type="caution">
    <text evidence="10">The sequence shown here is derived from an EMBL/GenBank/DDBJ whole genome shotgun (WGS) entry which is preliminary data.</text>
</comment>
<evidence type="ECO:0000256" key="3">
    <source>
        <dbReference type="ARBA" id="ARBA00022722"/>
    </source>
</evidence>